<dbReference type="EMBL" id="HG793156">
    <property type="protein sequence ID" value="CRL27565.1"/>
    <property type="molecule type" value="Genomic_DNA"/>
</dbReference>
<evidence type="ECO:0000313" key="1">
    <source>
        <dbReference type="EMBL" id="CRL27565.1"/>
    </source>
</evidence>
<dbReference type="Proteomes" id="UP000053732">
    <property type="component" value="Unassembled WGS sequence"/>
</dbReference>
<accession>A0A0G4PMB3</accession>
<dbReference type="AlphaFoldDB" id="A0A0G4PMB3"/>
<name>A0A0G4PMB3_PENC3</name>
<protein>
    <submittedName>
        <fullName evidence="1">Str. FM013</fullName>
    </submittedName>
</protein>
<reference evidence="1 2" key="1">
    <citation type="journal article" date="2014" name="Nat. Commun.">
        <title>Multiple recent horizontal transfers of a large genomic region in cheese making fungi.</title>
        <authorList>
            <person name="Cheeseman K."/>
            <person name="Ropars J."/>
            <person name="Renault P."/>
            <person name="Dupont J."/>
            <person name="Gouzy J."/>
            <person name="Branca A."/>
            <person name="Abraham A.L."/>
            <person name="Ceppi M."/>
            <person name="Conseiller E."/>
            <person name="Debuchy R."/>
            <person name="Malagnac F."/>
            <person name="Goarin A."/>
            <person name="Silar P."/>
            <person name="Lacoste S."/>
            <person name="Sallet E."/>
            <person name="Bensimon A."/>
            <person name="Giraud T."/>
            <person name="Brygoo Y."/>
        </authorList>
    </citation>
    <scope>NUCLEOTIDE SEQUENCE [LARGE SCALE GENOMIC DNA]</scope>
    <source>
        <strain evidence="2">FM 013</strain>
    </source>
</reference>
<keyword evidence="2" id="KW-1185">Reference proteome</keyword>
<proteinExistence type="predicted"/>
<gene>
    <name evidence="1" type="ORF">PCAMFM013_S023g000023</name>
</gene>
<sequence length="152" mass="16781">MKLPGYNTLQLIFSSALTVLPQNLHRSPEPGLRQVASDGEPLTRVLAELRSLRPASLRGLHRKEEFSLSASPAPVDVLEGKIQDILQAVPREIEVQTNHPVTETSLHAKNLCLRPPAGGHLRHESYAKNLRGPGYRRLQSTHLEAPAQKLAI</sequence>
<organism evidence="1 2">
    <name type="scientific">Penicillium camemberti (strain FM 013)</name>
    <dbReference type="NCBI Taxonomy" id="1429867"/>
    <lineage>
        <taxon>Eukaryota</taxon>
        <taxon>Fungi</taxon>
        <taxon>Dikarya</taxon>
        <taxon>Ascomycota</taxon>
        <taxon>Pezizomycotina</taxon>
        <taxon>Eurotiomycetes</taxon>
        <taxon>Eurotiomycetidae</taxon>
        <taxon>Eurotiales</taxon>
        <taxon>Aspergillaceae</taxon>
        <taxon>Penicillium</taxon>
    </lineage>
</organism>
<evidence type="ECO:0000313" key="2">
    <source>
        <dbReference type="Proteomes" id="UP000053732"/>
    </source>
</evidence>